<gene>
    <name evidence="9" type="ORF">AMS68_001463</name>
</gene>
<keyword evidence="10" id="KW-1185">Reference proteome</keyword>
<dbReference type="AlphaFoldDB" id="A0A6H0XML1"/>
<feature type="transmembrane region" description="Helical" evidence="8">
    <location>
        <begin position="401"/>
        <end position="420"/>
    </location>
</feature>
<evidence type="ECO:0000256" key="3">
    <source>
        <dbReference type="ARBA" id="ARBA00022448"/>
    </source>
</evidence>
<dbReference type="SUPFAM" id="SSF103473">
    <property type="entry name" value="MFS general substrate transporter"/>
    <property type="match status" value="2"/>
</dbReference>
<protein>
    <recommendedName>
        <fullName evidence="11">Major facilitator superfamily (MFS) profile domain-containing protein</fullName>
    </recommendedName>
</protein>
<evidence type="ECO:0000256" key="5">
    <source>
        <dbReference type="ARBA" id="ARBA00022989"/>
    </source>
</evidence>
<feature type="transmembrane region" description="Helical" evidence="8">
    <location>
        <begin position="538"/>
        <end position="559"/>
    </location>
</feature>
<feature type="transmembrane region" description="Helical" evidence="8">
    <location>
        <begin position="376"/>
        <end position="394"/>
    </location>
</feature>
<accession>A0A6H0XML1</accession>
<dbReference type="PANTHER" id="PTHR23501">
    <property type="entry name" value="MAJOR FACILITATOR SUPERFAMILY"/>
    <property type="match status" value="1"/>
</dbReference>
<evidence type="ECO:0000313" key="10">
    <source>
        <dbReference type="Proteomes" id="UP000503462"/>
    </source>
</evidence>
<evidence type="ECO:0008006" key="11">
    <source>
        <dbReference type="Google" id="ProtNLM"/>
    </source>
</evidence>
<dbReference type="GO" id="GO:0022857">
    <property type="term" value="F:transmembrane transporter activity"/>
    <property type="evidence" value="ECO:0007669"/>
    <property type="project" value="InterPro"/>
</dbReference>
<feature type="transmembrane region" description="Helical" evidence="8">
    <location>
        <begin position="293"/>
        <end position="314"/>
    </location>
</feature>
<comment type="subcellular location">
    <subcellularLocation>
        <location evidence="1">Membrane</location>
        <topology evidence="1">Multi-pass membrane protein</topology>
    </subcellularLocation>
</comment>
<evidence type="ECO:0000256" key="7">
    <source>
        <dbReference type="SAM" id="MobiDB-lite"/>
    </source>
</evidence>
<sequence>MGRFDSSPEFEGEKNLVEDSNTRITAPNDLSDGALDGIKKARATTIVWSRSALIFAYALIFLIFFVNSLQQQITNNLGNYVVSDFATQGLYPITGVVSQLVAGIIKLPVARLMDIWGRPLGYVVMLFTAVIGLIIMAACRNVETYAAGQVFYWVGFDGIAFVLDVFIADTSSLRSRALMFAFSTSPYIATTFAGPAAAQSFYQTSGWPWAYGTFAIITPLISLPFLSVFAWNQRLARKQGIIQDTRAASGRTVFQSIAHYLIEFDFIGILLLAAGFAIFLLPFSLAQYQNGTWASSLVISMLVVGFVLIIIFGLHEKFFARRPFLPFQYLTDRTVLGACINAGVLFLSFYCWDAYFSPFLQVVYGLTISEAGYVSNIYNIGSCFFAIIIGAAIYATGWFKWTGLVAVPIQILGTGLMIYFRQPNQSLGYVIMCQIFISASGGALVISQQLAIMAAVGLENVASALALLGLFNAVGGAVGSSISAAIWTNTFPQALATYLPASAQGDIPTIFGSLVVQLEYAMGTPERDGIIEAYGHSQRIMCIAATSVLVLNFVGVCLWRNINVKNMKPAGTTVI</sequence>
<dbReference type="Proteomes" id="UP000503462">
    <property type="component" value="Chromosome 1"/>
</dbReference>
<dbReference type="OrthoDB" id="4078873at2759"/>
<feature type="transmembrane region" description="Helical" evidence="8">
    <location>
        <begin position="119"/>
        <end position="138"/>
    </location>
</feature>
<evidence type="ECO:0000313" key="9">
    <source>
        <dbReference type="EMBL" id="QIW95945.1"/>
    </source>
</evidence>
<evidence type="ECO:0000256" key="2">
    <source>
        <dbReference type="ARBA" id="ARBA00008335"/>
    </source>
</evidence>
<evidence type="ECO:0000256" key="1">
    <source>
        <dbReference type="ARBA" id="ARBA00004141"/>
    </source>
</evidence>
<dbReference type="PANTHER" id="PTHR23501:SF107">
    <property type="entry name" value="TRANSPORTER, PUTATIVE (AFU_ORTHOLOGUE AFUA_7G04730)-RELATED"/>
    <property type="match status" value="1"/>
</dbReference>
<feature type="transmembrane region" description="Helical" evidence="8">
    <location>
        <begin position="47"/>
        <end position="69"/>
    </location>
</feature>
<keyword evidence="6 8" id="KW-0472">Membrane</keyword>
<feature type="transmembrane region" description="Helical" evidence="8">
    <location>
        <begin position="426"/>
        <end position="452"/>
    </location>
</feature>
<feature type="transmembrane region" description="Helical" evidence="8">
    <location>
        <begin position="209"/>
        <end position="231"/>
    </location>
</feature>
<feature type="transmembrane region" description="Helical" evidence="8">
    <location>
        <begin position="260"/>
        <end position="281"/>
    </location>
</feature>
<dbReference type="InterPro" id="IPR011701">
    <property type="entry name" value="MFS"/>
</dbReference>
<keyword evidence="4 8" id="KW-0812">Transmembrane</keyword>
<keyword evidence="5 8" id="KW-1133">Transmembrane helix</keyword>
<dbReference type="Pfam" id="PF07690">
    <property type="entry name" value="MFS_1"/>
    <property type="match status" value="1"/>
</dbReference>
<name>A0A6H0XML1_9PEZI</name>
<dbReference type="InterPro" id="IPR036259">
    <property type="entry name" value="MFS_trans_sf"/>
</dbReference>
<feature type="region of interest" description="Disordered" evidence="7">
    <location>
        <begin position="1"/>
        <end position="24"/>
    </location>
</feature>
<organism evidence="9 10">
    <name type="scientific">Peltaster fructicola</name>
    <dbReference type="NCBI Taxonomy" id="286661"/>
    <lineage>
        <taxon>Eukaryota</taxon>
        <taxon>Fungi</taxon>
        <taxon>Dikarya</taxon>
        <taxon>Ascomycota</taxon>
        <taxon>Pezizomycotina</taxon>
        <taxon>Dothideomycetes</taxon>
        <taxon>Dothideomycetes incertae sedis</taxon>
        <taxon>Peltaster</taxon>
    </lineage>
</organism>
<feature type="compositionally biased region" description="Basic and acidic residues" evidence="7">
    <location>
        <begin position="11"/>
        <end position="21"/>
    </location>
</feature>
<dbReference type="FunFam" id="1.20.1250.20:FF:000284">
    <property type="entry name" value="Siderophore iron transporter mirB"/>
    <property type="match status" value="1"/>
</dbReference>
<dbReference type="EMBL" id="CP051139">
    <property type="protein sequence ID" value="QIW95945.1"/>
    <property type="molecule type" value="Genomic_DNA"/>
</dbReference>
<evidence type="ECO:0000256" key="4">
    <source>
        <dbReference type="ARBA" id="ARBA00022692"/>
    </source>
</evidence>
<feature type="transmembrane region" description="Helical" evidence="8">
    <location>
        <begin position="177"/>
        <end position="197"/>
    </location>
</feature>
<evidence type="ECO:0000256" key="6">
    <source>
        <dbReference type="ARBA" id="ARBA00023136"/>
    </source>
</evidence>
<feature type="transmembrane region" description="Helical" evidence="8">
    <location>
        <begin position="335"/>
        <end position="356"/>
    </location>
</feature>
<keyword evidence="3" id="KW-0813">Transport</keyword>
<feature type="transmembrane region" description="Helical" evidence="8">
    <location>
        <begin position="150"/>
        <end position="168"/>
    </location>
</feature>
<evidence type="ECO:0000256" key="8">
    <source>
        <dbReference type="SAM" id="Phobius"/>
    </source>
</evidence>
<feature type="transmembrane region" description="Helical" evidence="8">
    <location>
        <begin position="464"/>
        <end position="487"/>
    </location>
</feature>
<comment type="similarity">
    <text evidence="2">Belongs to the major facilitator superfamily.</text>
</comment>
<feature type="transmembrane region" description="Helical" evidence="8">
    <location>
        <begin position="89"/>
        <end position="107"/>
    </location>
</feature>
<proteinExistence type="inferred from homology"/>
<reference evidence="9 10" key="1">
    <citation type="journal article" date="2016" name="Sci. Rep.">
        <title>Peltaster fructicola genome reveals evolution from an invasive phytopathogen to an ectophytic parasite.</title>
        <authorList>
            <person name="Xu C."/>
            <person name="Chen H."/>
            <person name="Gleason M.L."/>
            <person name="Xu J.R."/>
            <person name="Liu H."/>
            <person name="Zhang R."/>
            <person name="Sun G."/>
        </authorList>
    </citation>
    <scope>NUCLEOTIDE SEQUENCE [LARGE SCALE GENOMIC DNA]</scope>
    <source>
        <strain evidence="9 10">LNHT1506</strain>
    </source>
</reference>
<dbReference type="GO" id="GO:0005886">
    <property type="term" value="C:plasma membrane"/>
    <property type="evidence" value="ECO:0007669"/>
    <property type="project" value="TreeGrafter"/>
</dbReference>
<dbReference type="Gene3D" id="1.20.1250.20">
    <property type="entry name" value="MFS general substrate transporter like domains"/>
    <property type="match status" value="2"/>
</dbReference>